<dbReference type="SUPFAM" id="SSF57701">
    <property type="entry name" value="Zn2/Cys6 DNA-binding domain"/>
    <property type="match status" value="2"/>
</dbReference>
<feature type="compositionally biased region" description="Low complexity" evidence="2">
    <location>
        <begin position="697"/>
        <end position="710"/>
    </location>
</feature>
<keyword evidence="1" id="KW-0547">Nucleotide-binding</keyword>
<evidence type="ECO:0000256" key="1">
    <source>
        <dbReference type="RuleBase" id="RU004560"/>
    </source>
</evidence>
<dbReference type="EMBL" id="JBAHYK010000070">
    <property type="protein sequence ID" value="KAL0579142.1"/>
    <property type="molecule type" value="Genomic_DNA"/>
</dbReference>
<evidence type="ECO:0000313" key="6">
    <source>
        <dbReference type="Proteomes" id="UP001465976"/>
    </source>
</evidence>
<feature type="compositionally biased region" description="Basic residues" evidence="2">
    <location>
        <begin position="774"/>
        <end position="784"/>
    </location>
</feature>
<feature type="region of interest" description="Disordered" evidence="2">
    <location>
        <begin position="410"/>
        <end position="537"/>
    </location>
</feature>
<sequence>MDDPNDPVSPSAFPARASPRSARSRADSSAKEEPRDDPRELPQGSAESNEFCLLVAGDHGGKSSFLRLLLETTPLYSAEDSSSQRQKASLSKFIQGCSTRTTSIRCTTLNVLVPQAISPKPSPKSSPKTEDVALEPNLNPNGPIQVPLALTVVDTPSITPSHVPMSASVPEEILRFVESRLAEAVDSSARNGLMHLCVYFLDPTPSYALPKFHIDTICRLSARVNVLPVIAKADTLSNQQLHGMKEVVRRDLADAGIGFGIFDQDIAPSKSTGSSEQPNGMHDEEEASKQAVKMPSLPYALISPDSYDIPIVPPRSLTSSPLPPPGPSPPPSMQDGPANEATGTGSLARFTRTFRWGSIEILNPEHSDFVSLKRAVFHHLKTLRNYTQEYLFEKFKADYLSAYRYPAYAQPQSREHTSSHSHHSREQRPHNSPPYTYPQHSAYPPPPPSHHHSYSHSSSGSSRPVLAIDTGSSSGSTPRHGHGHEQAIPASSSSRGAASGRPGHHLPPSQSILEASSSGKAAPRKEAADGEKEKNRPKKITVACNFCRSRKLKCDGVRPACVQCLKRSNPCDYQTQGRRRGAKGKKGGAAGEKDKDGSKEKEKVGKDGKSTNANGSSASSTRGSRRGKANGSREESEDAEAEGDEGEGSGTGSQDAEGDEEEDEDIEMSDPRPSSRSPEIGRSRHGSLNEYPPAHLSHPPSSYRPPSSASFAQSHLMLPSISAEFPPPHSHGRSRVSSISSLTGPSDRDREPRDRGGYELPHIATLSLPDPTTRHHQPSSRHSPRQPPPGPPHSSQRGHHTRSSSSSQHHLPPPGPHLPPPHHTQHTRSPPHHLPPPHLPSPHPHQHQHHLSASTASASHVSPHPSNSSGSAHLSPHHHHHRLPSPHRQQAQQHPSHSQATSRKRAATAPSKSGPPVGVVGGLPPPVPGPPRATEVSRGRSSTTSAGNPRPHSHTEQGVGGAPVESLGVGGSAVNVGTIGSVTAGMIRATARKTKCDGAHPSCGSCARRNLPCNYVHERGGRRGGGAASAAAASSAQASVGASSGGDKKPPSSGRGSKRLSDQEPEDPAGGGRKKMRVSE</sequence>
<feature type="region of interest" description="Disordered" evidence="2">
    <location>
        <begin position="116"/>
        <end position="138"/>
    </location>
</feature>
<feature type="compositionally biased region" description="Basic and acidic residues" evidence="2">
    <location>
        <begin position="523"/>
        <end position="534"/>
    </location>
</feature>
<keyword evidence="6" id="KW-1185">Reference proteome</keyword>
<feature type="compositionally biased region" description="Pro residues" evidence="2">
    <location>
        <begin position="811"/>
        <end position="822"/>
    </location>
</feature>
<feature type="compositionally biased region" description="Basic and acidic residues" evidence="2">
    <location>
        <begin position="24"/>
        <end position="40"/>
    </location>
</feature>
<dbReference type="SUPFAM" id="SSF52540">
    <property type="entry name" value="P-loop containing nucleoside triphosphate hydrolases"/>
    <property type="match status" value="1"/>
</dbReference>
<evidence type="ECO:0000259" key="3">
    <source>
        <dbReference type="PROSITE" id="PS50048"/>
    </source>
</evidence>
<evidence type="ECO:0000259" key="4">
    <source>
        <dbReference type="PROSITE" id="PS51719"/>
    </source>
</evidence>
<dbReference type="PROSITE" id="PS51719">
    <property type="entry name" value="G_SEPTIN"/>
    <property type="match status" value="1"/>
</dbReference>
<feature type="region of interest" description="Disordered" evidence="2">
    <location>
        <begin position="266"/>
        <end position="290"/>
    </location>
</feature>
<feature type="region of interest" description="Disordered" evidence="2">
    <location>
        <begin position="1"/>
        <end position="46"/>
    </location>
</feature>
<feature type="compositionally biased region" description="Basic and acidic residues" evidence="2">
    <location>
        <begin position="591"/>
        <end position="609"/>
    </location>
</feature>
<feature type="compositionally biased region" description="Acidic residues" evidence="2">
    <location>
        <begin position="635"/>
        <end position="647"/>
    </location>
</feature>
<dbReference type="CDD" id="cd00067">
    <property type="entry name" value="GAL4"/>
    <property type="match status" value="2"/>
</dbReference>
<feature type="compositionally biased region" description="Pro residues" evidence="2">
    <location>
        <begin position="321"/>
        <end position="332"/>
    </location>
</feature>
<feature type="compositionally biased region" description="Low complexity" evidence="2">
    <location>
        <begin position="610"/>
        <end position="622"/>
    </location>
</feature>
<feature type="domain" description="Septin-type G" evidence="4">
    <location>
        <begin position="47"/>
        <end position="402"/>
    </location>
</feature>
<dbReference type="Pfam" id="PF00735">
    <property type="entry name" value="Septin"/>
    <property type="match status" value="2"/>
</dbReference>
<feature type="compositionally biased region" description="Pro residues" evidence="2">
    <location>
        <begin position="832"/>
        <end position="843"/>
    </location>
</feature>
<organism evidence="5 6">
    <name type="scientific">Marasmius crinis-equi</name>
    <dbReference type="NCBI Taxonomy" id="585013"/>
    <lineage>
        <taxon>Eukaryota</taxon>
        <taxon>Fungi</taxon>
        <taxon>Dikarya</taxon>
        <taxon>Basidiomycota</taxon>
        <taxon>Agaricomycotina</taxon>
        <taxon>Agaricomycetes</taxon>
        <taxon>Agaricomycetidae</taxon>
        <taxon>Agaricales</taxon>
        <taxon>Marasmiineae</taxon>
        <taxon>Marasmiaceae</taxon>
        <taxon>Marasmius</taxon>
    </lineage>
</organism>
<feature type="compositionally biased region" description="Basic residues" evidence="2">
    <location>
        <begin position="577"/>
        <end position="586"/>
    </location>
</feature>
<accession>A0ABR3FUI1</accession>
<comment type="similarity">
    <text evidence="1">Belongs to the TRAFAC class TrmE-Era-EngA-EngB-Septin-like GTPase superfamily. Septin GTPase family.</text>
</comment>
<evidence type="ECO:0000313" key="5">
    <source>
        <dbReference type="EMBL" id="KAL0579142.1"/>
    </source>
</evidence>
<dbReference type="InterPro" id="IPR001138">
    <property type="entry name" value="Zn2Cys6_DnaBD"/>
</dbReference>
<dbReference type="Proteomes" id="UP001465976">
    <property type="component" value="Unassembled WGS sequence"/>
</dbReference>
<dbReference type="Gene3D" id="3.40.50.300">
    <property type="entry name" value="P-loop containing nucleotide triphosphate hydrolases"/>
    <property type="match status" value="1"/>
</dbReference>
<feature type="compositionally biased region" description="Low complexity" evidence="2">
    <location>
        <begin position="1028"/>
        <end position="1042"/>
    </location>
</feature>
<feature type="compositionally biased region" description="Basic and acidic residues" evidence="2">
    <location>
        <begin position="746"/>
        <end position="757"/>
    </location>
</feature>
<protein>
    <recommendedName>
        <fullName evidence="7">Zn(2)-C6 fungal-type domain-containing protein</fullName>
    </recommendedName>
</protein>
<dbReference type="PROSITE" id="PS00463">
    <property type="entry name" value="ZN2_CY6_FUNGAL_1"/>
    <property type="match status" value="1"/>
</dbReference>
<evidence type="ECO:0008006" key="7">
    <source>
        <dbReference type="Google" id="ProtNLM"/>
    </source>
</evidence>
<feature type="compositionally biased region" description="Low complexity" evidence="2">
    <location>
        <begin position="489"/>
        <end position="501"/>
    </location>
</feature>
<dbReference type="InterPro" id="IPR030379">
    <property type="entry name" value="G_SEPTIN_dom"/>
</dbReference>
<evidence type="ECO:0000256" key="2">
    <source>
        <dbReference type="SAM" id="MobiDB-lite"/>
    </source>
</evidence>
<dbReference type="InterPro" id="IPR036864">
    <property type="entry name" value="Zn2-C6_fun-type_DNA-bd_sf"/>
</dbReference>
<comment type="caution">
    <text evidence="5">The sequence shown here is derived from an EMBL/GenBank/DDBJ whole genome shotgun (WGS) entry which is preliminary data.</text>
</comment>
<dbReference type="Pfam" id="PF00172">
    <property type="entry name" value="Zn_clus"/>
    <property type="match status" value="2"/>
</dbReference>
<keyword evidence="1" id="KW-0342">GTP-binding</keyword>
<feature type="region of interest" description="Disordered" evidence="2">
    <location>
        <begin position="313"/>
        <end position="344"/>
    </location>
</feature>
<dbReference type="SMART" id="SM00066">
    <property type="entry name" value="GAL4"/>
    <property type="match status" value="2"/>
</dbReference>
<feature type="compositionally biased region" description="Basic residues" evidence="2">
    <location>
        <begin position="875"/>
        <end position="885"/>
    </location>
</feature>
<dbReference type="Gene3D" id="4.10.240.10">
    <property type="entry name" value="Zn(2)-C6 fungal-type DNA-binding domain"/>
    <property type="match status" value="2"/>
</dbReference>
<feature type="compositionally biased region" description="Acidic residues" evidence="2">
    <location>
        <begin position="656"/>
        <end position="668"/>
    </location>
</feature>
<feature type="compositionally biased region" description="Low complexity" evidence="2">
    <location>
        <begin position="886"/>
        <end position="900"/>
    </location>
</feature>
<feature type="compositionally biased region" description="Polar residues" evidence="2">
    <location>
        <begin position="269"/>
        <end position="278"/>
    </location>
</feature>
<dbReference type="InterPro" id="IPR027417">
    <property type="entry name" value="P-loop_NTPase"/>
</dbReference>
<feature type="compositionally biased region" description="Low complexity" evidence="2">
    <location>
        <begin position="455"/>
        <end position="464"/>
    </location>
</feature>
<feature type="domain" description="Zn(2)-C6 fungal-type" evidence="3">
    <location>
        <begin position="543"/>
        <end position="573"/>
    </location>
</feature>
<feature type="region of interest" description="Disordered" evidence="2">
    <location>
        <begin position="1021"/>
        <end position="1080"/>
    </location>
</feature>
<dbReference type="PANTHER" id="PTHR18884">
    <property type="entry name" value="SEPTIN"/>
    <property type="match status" value="1"/>
</dbReference>
<feature type="region of interest" description="Disordered" evidence="2">
    <location>
        <begin position="571"/>
        <end position="966"/>
    </location>
</feature>
<feature type="compositionally biased region" description="Low complexity" evidence="2">
    <location>
        <begin position="851"/>
        <end position="874"/>
    </location>
</feature>
<reference evidence="5 6" key="1">
    <citation type="submission" date="2024-02" db="EMBL/GenBank/DDBJ databases">
        <title>A draft genome for the cacao thread blight pathogen Marasmius crinis-equi.</title>
        <authorList>
            <person name="Cohen S.P."/>
            <person name="Baruah I.K."/>
            <person name="Amoako-Attah I."/>
            <person name="Bukari Y."/>
            <person name="Meinhardt L.W."/>
            <person name="Bailey B.A."/>
        </authorList>
    </citation>
    <scope>NUCLEOTIDE SEQUENCE [LARGE SCALE GENOMIC DNA]</scope>
    <source>
        <strain evidence="5 6">GH-76</strain>
    </source>
</reference>
<name>A0ABR3FUI1_9AGAR</name>
<proteinExistence type="inferred from homology"/>
<feature type="compositionally biased region" description="Basic and acidic residues" evidence="2">
    <location>
        <begin position="413"/>
        <end position="429"/>
    </location>
</feature>
<feature type="compositionally biased region" description="Polar residues" evidence="2">
    <location>
        <begin position="508"/>
        <end position="519"/>
    </location>
</feature>
<feature type="compositionally biased region" description="Low complexity" evidence="2">
    <location>
        <begin position="8"/>
        <end position="21"/>
    </location>
</feature>
<gene>
    <name evidence="5" type="ORF">V5O48_002875</name>
</gene>
<dbReference type="PROSITE" id="PS50048">
    <property type="entry name" value="ZN2_CY6_FUNGAL_2"/>
    <property type="match status" value="1"/>
</dbReference>